<keyword evidence="12" id="KW-0858">Xylan degradation</keyword>
<dbReference type="Gene3D" id="3.20.20.80">
    <property type="entry name" value="Glycosidases"/>
    <property type="match status" value="1"/>
</dbReference>
<comment type="similarity">
    <text evidence="1 7">Belongs to the glycosyl hydrolase 28 family.</text>
</comment>
<feature type="signal peptide" evidence="10">
    <location>
        <begin position="1"/>
        <end position="19"/>
    </location>
</feature>
<comment type="similarity">
    <text evidence="8">Belongs to the glycosyl hydrolase 10 (cellulase F) family.</text>
</comment>
<feature type="chain" id="PRO_5011697553" description="Beta-xylanase" evidence="10">
    <location>
        <begin position="20"/>
        <end position="818"/>
    </location>
</feature>
<organism evidence="12 13">
    <name type="scientific">Chitinophaga rupis</name>
    <dbReference type="NCBI Taxonomy" id="573321"/>
    <lineage>
        <taxon>Bacteria</taxon>
        <taxon>Pseudomonadati</taxon>
        <taxon>Bacteroidota</taxon>
        <taxon>Chitinophagia</taxon>
        <taxon>Chitinophagales</taxon>
        <taxon>Chitinophagaceae</taxon>
        <taxon>Chitinophaga</taxon>
    </lineage>
</organism>
<dbReference type="GO" id="GO:0045493">
    <property type="term" value="P:xylan catabolic process"/>
    <property type="evidence" value="ECO:0007669"/>
    <property type="project" value="UniProtKB-KW"/>
</dbReference>
<evidence type="ECO:0000256" key="3">
    <source>
        <dbReference type="ARBA" id="ARBA00023277"/>
    </source>
</evidence>
<evidence type="ECO:0000256" key="6">
    <source>
        <dbReference type="PROSITE-ProRule" id="PRU10061"/>
    </source>
</evidence>
<dbReference type="PANTHER" id="PTHR31490">
    <property type="entry name" value="GLYCOSYL HYDROLASE"/>
    <property type="match status" value="1"/>
</dbReference>
<dbReference type="AlphaFoldDB" id="A0A1H8B0W3"/>
<dbReference type="GO" id="GO:0031176">
    <property type="term" value="F:endo-1,4-beta-xylanase activity"/>
    <property type="evidence" value="ECO:0007669"/>
    <property type="project" value="UniProtKB-EC"/>
</dbReference>
<evidence type="ECO:0000256" key="8">
    <source>
        <dbReference type="RuleBase" id="RU361174"/>
    </source>
</evidence>
<dbReference type="RefSeq" id="WP_238386645.1">
    <property type="nucleotide sequence ID" value="NZ_FOBB01000006.1"/>
</dbReference>
<evidence type="ECO:0000313" key="12">
    <source>
        <dbReference type="EMBL" id="SEM75744.1"/>
    </source>
</evidence>
<sequence>MKYLLTVTIALLYSLQAAAQDYNILQYGAVNDTTRLSTTAINKAVEACYGRGGGRVVIPAGNFKSGTIILKNNVELHLERGATLYASVNPQDFPQQPRPAYRSQKDPGGWFALIYAAGANNIAITGSGVIDGQGARQQPRHAQPDGDRDGRPRNILFISCNNITVKEVSMYNAGIWNQHYLDCEDVMVDGIKVYNHANRNNDGIDIDGCRRFVLSNSIIDSDDDAIVLKSTGKAGCEDVVINNCITSSFTNAIKCGTESTGGFKRITISNCVVKPSKSKLPPIWGRTNIGITGISLEIVDGGTMEGVNVNNIVIEGTECPVYVRLGNRGRPYMEGISTPAPGIMRDVQLSNITAYNAGNYCSSITGVPGALIENISLNNIHIINRTAVKAGDYIRDALQVPEDEKGYPEPTTWKNLPSSGLFIRHVKNIRLSDVTFEQLNPADARIPLIGVDIEHLFLHNVHYSNNQDKLPAQWVGVTEHATTTTKGLKDYYNDYFPIGVSVSPRNVSGGDTTLILQQFNSLTTENVLKFGSVHPEEQRYNWDGADTIISFAQAHHLKVRGHTLCWHQQTPAWLFVDRKGAPVSKEVLLQRLKEHIFTVMQRYRGKIYAWDVVNEAISDDSTQFLRNSPWYRICGEEFIEKAFIYAHEADPDAILFYNDYNTEHPEKRERIYRLLKKLLDNKVPVQGIGLQAHWNLTDPAQKELIATIERFRALGLQVQITELDISVLPPKSQRDSAWLAQPDAYTPQLEQQQAAQYTSVFNVFRQYKGVLTGVTFWNVSDKYTWLDRTPSAQGRKNYPLLFDSRLRPKKAYYAITEF</sequence>
<accession>A0A1H8B0W3</accession>
<protein>
    <recommendedName>
        <fullName evidence="8">Beta-xylanase</fullName>
        <ecNumber evidence="8">3.2.1.8</ecNumber>
    </recommendedName>
</protein>
<reference evidence="12 13" key="1">
    <citation type="submission" date="2016-10" db="EMBL/GenBank/DDBJ databases">
        <authorList>
            <person name="de Groot N.N."/>
        </authorList>
    </citation>
    <scope>NUCLEOTIDE SEQUENCE [LARGE SCALE GENOMIC DNA]</scope>
    <source>
        <strain evidence="12 13">DSM 21039</strain>
    </source>
</reference>
<dbReference type="InterPro" id="IPR017853">
    <property type="entry name" value="GH"/>
</dbReference>
<keyword evidence="4 7" id="KW-0326">Glycosidase</keyword>
<dbReference type="PROSITE" id="PS00591">
    <property type="entry name" value="GH10_1"/>
    <property type="match status" value="1"/>
</dbReference>
<evidence type="ECO:0000256" key="1">
    <source>
        <dbReference type="ARBA" id="ARBA00008834"/>
    </source>
</evidence>
<dbReference type="PRINTS" id="PR00134">
    <property type="entry name" value="GLHYDRLASE10"/>
</dbReference>
<dbReference type="InterPro" id="IPR044846">
    <property type="entry name" value="GH10"/>
</dbReference>
<feature type="active site" description="Nucleophile" evidence="6">
    <location>
        <position position="722"/>
    </location>
</feature>
<dbReference type="Pfam" id="PF00295">
    <property type="entry name" value="Glyco_hydro_28"/>
    <property type="match status" value="1"/>
</dbReference>
<evidence type="ECO:0000259" key="11">
    <source>
        <dbReference type="PROSITE" id="PS51760"/>
    </source>
</evidence>
<feature type="domain" description="GH10" evidence="11">
    <location>
        <begin position="482"/>
        <end position="818"/>
    </location>
</feature>
<keyword evidence="13" id="KW-1185">Reference proteome</keyword>
<evidence type="ECO:0000256" key="5">
    <source>
        <dbReference type="ARBA" id="ARBA00023326"/>
    </source>
</evidence>
<keyword evidence="2 7" id="KW-0378">Hydrolase</keyword>
<name>A0A1H8B0W3_9BACT</name>
<dbReference type="EC" id="3.2.1.8" evidence="8"/>
<dbReference type="Gene3D" id="2.160.20.10">
    <property type="entry name" value="Single-stranded right-handed beta-helix, Pectin lyase-like"/>
    <property type="match status" value="1"/>
</dbReference>
<evidence type="ECO:0000256" key="4">
    <source>
        <dbReference type="ARBA" id="ARBA00023295"/>
    </source>
</evidence>
<comment type="catalytic activity">
    <reaction evidence="8">
        <text>Endohydrolysis of (1-&gt;4)-beta-D-xylosidic linkages in xylans.</text>
        <dbReference type="EC" id="3.2.1.8"/>
    </reaction>
</comment>
<dbReference type="PANTHER" id="PTHR31490:SF90">
    <property type="entry name" value="ENDO-1,4-BETA-XYLANASE A"/>
    <property type="match status" value="1"/>
</dbReference>
<dbReference type="SUPFAM" id="SSF51445">
    <property type="entry name" value="(Trans)glycosidases"/>
    <property type="match status" value="1"/>
</dbReference>
<keyword evidence="3 8" id="KW-0119">Carbohydrate metabolism</keyword>
<dbReference type="Proteomes" id="UP000198984">
    <property type="component" value="Unassembled WGS sequence"/>
</dbReference>
<keyword evidence="10" id="KW-0732">Signal</keyword>
<dbReference type="GO" id="GO:0004650">
    <property type="term" value="F:polygalacturonase activity"/>
    <property type="evidence" value="ECO:0007669"/>
    <property type="project" value="InterPro"/>
</dbReference>
<dbReference type="InterPro" id="IPR031158">
    <property type="entry name" value="GH10_AS"/>
</dbReference>
<evidence type="ECO:0000256" key="2">
    <source>
        <dbReference type="ARBA" id="ARBA00022801"/>
    </source>
</evidence>
<dbReference type="STRING" id="573321.SAMN04488505_10663"/>
<dbReference type="Pfam" id="PF00331">
    <property type="entry name" value="Glyco_hydro_10"/>
    <property type="match status" value="1"/>
</dbReference>
<dbReference type="InterPro" id="IPR001000">
    <property type="entry name" value="GH10_dom"/>
</dbReference>
<dbReference type="InterPro" id="IPR011050">
    <property type="entry name" value="Pectin_lyase_fold/virulence"/>
</dbReference>
<gene>
    <name evidence="12" type="ORF">SAMN04488505_10663</name>
</gene>
<dbReference type="PROSITE" id="PS51760">
    <property type="entry name" value="GH10_2"/>
    <property type="match status" value="1"/>
</dbReference>
<proteinExistence type="inferred from homology"/>
<evidence type="ECO:0000313" key="13">
    <source>
        <dbReference type="Proteomes" id="UP000198984"/>
    </source>
</evidence>
<keyword evidence="5 8" id="KW-0624">Polysaccharide degradation</keyword>
<dbReference type="InterPro" id="IPR000743">
    <property type="entry name" value="Glyco_hydro_28"/>
</dbReference>
<feature type="region of interest" description="Disordered" evidence="9">
    <location>
        <begin position="130"/>
        <end position="150"/>
    </location>
</feature>
<evidence type="ECO:0000256" key="10">
    <source>
        <dbReference type="SAM" id="SignalP"/>
    </source>
</evidence>
<evidence type="ECO:0000256" key="7">
    <source>
        <dbReference type="RuleBase" id="RU361169"/>
    </source>
</evidence>
<dbReference type="SMART" id="SM00633">
    <property type="entry name" value="Glyco_10"/>
    <property type="match status" value="1"/>
</dbReference>
<dbReference type="InterPro" id="IPR012334">
    <property type="entry name" value="Pectin_lyas_fold"/>
</dbReference>
<evidence type="ECO:0000256" key="9">
    <source>
        <dbReference type="SAM" id="MobiDB-lite"/>
    </source>
</evidence>
<dbReference type="EMBL" id="FOBB01000006">
    <property type="protein sequence ID" value="SEM75744.1"/>
    <property type="molecule type" value="Genomic_DNA"/>
</dbReference>
<dbReference type="SUPFAM" id="SSF51126">
    <property type="entry name" value="Pectin lyase-like"/>
    <property type="match status" value="1"/>
</dbReference>